<dbReference type="AlphaFoldDB" id="A0A841BVB7"/>
<evidence type="ECO:0000313" key="5">
    <source>
        <dbReference type="Proteomes" id="UP000587527"/>
    </source>
</evidence>
<keyword evidence="3" id="KW-0546">Nucleotide metabolism</keyword>
<dbReference type="PANTHER" id="PTHR43213">
    <property type="entry name" value="BIFUNCTIONAL DTTP/UTP PYROPHOSPHATASE/METHYLTRANSFERASE PROTEIN-RELATED"/>
    <property type="match status" value="1"/>
</dbReference>
<dbReference type="PANTHER" id="PTHR43213:SF5">
    <property type="entry name" value="BIFUNCTIONAL DTTP_UTP PYROPHOSPHATASE_METHYLTRANSFERASE PROTEIN-RELATED"/>
    <property type="match status" value="1"/>
</dbReference>
<keyword evidence="2 3" id="KW-0378">Hydrolase</keyword>
<dbReference type="RefSeq" id="WP_184839814.1">
    <property type="nucleotide sequence ID" value="NZ_JACHMN010000002.1"/>
</dbReference>
<gene>
    <name evidence="4" type="ORF">F4553_005004</name>
</gene>
<dbReference type="Proteomes" id="UP000587527">
    <property type="component" value="Unassembled WGS sequence"/>
</dbReference>
<dbReference type="PIRSF" id="PIRSF006305">
    <property type="entry name" value="Maf"/>
    <property type="match status" value="1"/>
</dbReference>
<feature type="active site" description="Proton acceptor" evidence="3">
    <location>
        <position position="81"/>
    </location>
</feature>
<evidence type="ECO:0000256" key="2">
    <source>
        <dbReference type="ARBA" id="ARBA00022801"/>
    </source>
</evidence>
<organism evidence="4 5">
    <name type="scientific">Allocatelliglobosispora scoriae</name>
    <dbReference type="NCBI Taxonomy" id="643052"/>
    <lineage>
        <taxon>Bacteria</taxon>
        <taxon>Bacillati</taxon>
        <taxon>Actinomycetota</taxon>
        <taxon>Actinomycetes</taxon>
        <taxon>Micromonosporales</taxon>
        <taxon>Micromonosporaceae</taxon>
        <taxon>Allocatelliglobosispora</taxon>
    </lineage>
</organism>
<dbReference type="EMBL" id="JACHMN010000002">
    <property type="protein sequence ID" value="MBB5871625.1"/>
    <property type="molecule type" value="Genomic_DNA"/>
</dbReference>
<sequence length="212" mass="22503">MYAHHAPSIILASASPARRKLLSDAGIDAEILVSGVDEESVNANRPETLCGVLARMKAHAVADRLKHTERPAGGLLVLGCDSLLAFEGQALGKPKDPDEAFHRWQAMRGKSGVLHTGHCLIKLATGKAVERVASTVVHFADVSDDEIETYVASGEPLHVAGSFTLDGLSSPYVDRIEGDPSNVIGLSLPTLRGLLGELDIAISALWRTNLKA</sequence>
<evidence type="ECO:0000313" key="4">
    <source>
        <dbReference type="EMBL" id="MBB5871625.1"/>
    </source>
</evidence>
<dbReference type="InterPro" id="IPR029001">
    <property type="entry name" value="ITPase-like_fam"/>
</dbReference>
<comment type="subcellular location">
    <subcellularLocation>
        <location evidence="3">Cytoplasm</location>
    </subcellularLocation>
</comment>
<accession>A0A841BVB7</accession>
<dbReference type="InterPro" id="IPR003697">
    <property type="entry name" value="Maf-like"/>
</dbReference>
<proteinExistence type="inferred from homology"/>
<dbReference type="GO" id="GO:0005737">
    <property type="term" value="C:cytoplasm"/>
    <property type="evidence" value="ECO:0007669"/>
    <property type="project" value="UniProtKB-SubCell"/>
</dbReference>
<evidence type="ECO:0000256" key="1">
    <source>
        <dbReference type="ARBA" id="ARBA00001968"/>
    </source>
</evidence>
<dbReference type="Pfam" id="PF02545">
    <property type="entry name" value="Maf"/>
    <property type="match status" value="1"/>
</dbReference>
<comment type="similarity">
    <text evidence="3">Belongs to the Maf family.</text>
</comment>
<comment type="function">
    <text evidence="3">Nucleoside triphosphate pyrophosphatase. May have a dual role in cell division arrest and in preventing the incorporation of modified nucleotides into cellular nucleic acids.</text>
</comment>
<comment type="catalytic activity">
    <reaction evidence="3">
        <text>a 2'-deoxyribonucleoside 5'-triphosphate + H2O = a 2'-deoxyribonucleoside 5'-phosphate + diphosphate + H(+)</text>
        <dbReference type="Rhea" id="RHEA:44644"/>
        <dbReference type="ChEBI" id="CHEBI:15377"/>
        <dbReference type="ChEBI" id="CHEBI:15378"/>
        <dbReference type="ChEBI" id="CHEBI:33019"/>
        <dbReference type="ChEBI" id="CHEBI:61560"/>
        <dbReference type="ChEBI" id="CHEBI:65317"/>
        <dbReference type="EC" id="3.6.1.9"/>
    </reaction>
</comment>
<dbReference type="SUPFAM" id="SSF52972">
    <property type="entry name" value="ITPase-like"/>
    <property type="match status" value="1"/>
</dbReference>
<dbReference type="GO" id="GO:0009117">
    <property type="term" value="P:nucleotide metabolic process"/>
    <property type="evidence" value="ECO:0007669"/>
    <property type="project" value="UniProtKB-KW"/>
</dbReference>
<dbReference type="HAMAP" id="MF_00528">
    <property type="entry name" value="Maf"/>
    <property type="match status" value="1"/>
</dbReference>
<dbReference type="Gene3D" id="3.90.950.10">
    <property type="match status" value="1"/>
</dbReference>
<keyword evidence="5" id="KW-1185">Reference proteome</keyword>
<dbReference type="CDD" id="cd00555">
    <property type="entry name" value="Maf"/>
    <property type="match status" value="1"/>
</dbReference>
<dbReference type="EC" id="3.6.1.9" evidence="3"/>
<comment type="caution">
    <text evidence="3">Lacks conserved residue(s) required for the propagation of feature annotation.</text>
</comment>
<comment type="caution">
    <text evidence="4">The sequence shown here is derived from an EMBL/GenBank/DDBJ whole genome shotgun (WGS) entry which is preliminary data.</text>
</comment>
<keyword evidence="3" id="KW-0963">Cytoplasm</keyword>
<dbReference type="NCBIfam" id="TIGR00172">
    <property type="entry name" value="maf"/>
    <property type="match status" value="1"/>
</dbReference>
<dbReference type="GO" id="GO:0047429">
    <property type="term" value="F:nucleoside triphosphate diphosphatase activity"/>
    <property type="evidence" value="ECO:0007669"/>
    <property type="project" value="UniProtKB-EC"/>
</dbReference>
<name>A0A841BVB7_9ACTN</name>
<evidence type="ECO:0000256" key="3">
    <source>
        <dbReference type="HAMAP-Rule" id="MF_00528"/>
    </source>
</evidence>
<comment type="cofactor">
    <cofactor evidence="1 3">
        <name>a divalent metal cation</name>
        <dbReference type="ChEBI" id="CHEBI:60240"/>
    </cofactor>
</comment>
<protein>
    <recommendedName>
        <fullName evidence="3">Nucleoside triphosphate pyrophosphatase</fullName>
        <ecNumber evidence="3">3.6.1.9</ecNumber>
    </recommendedName>
    <alternativeName>
        <fullName evidence="3">Nucleotide pyrophosphatase</fullName>
        <shortName evidence="3">Nucleotide PPase</shortName>
    </alternativeName>
</protein>
<reference evidence="4 5" key="1">
    <citation type="submission" date="2020-08" db="EMBL/GenBank/DDBJ databases">
        <title>Sequencing the genomes of 1000 actinobacteria strains.</title>
        <authorList>
            <person name="Klenk H.-P."/>
        </authorList>
    </citation>
    <scope>NUCLEOTIDE SEQUENCE [LARGE SCALE GENOMIC DNA]</scope>
    <source>
        <strain evidence="4 5">DSM 45362</strain>
    </source>
</reference>
<comment type="catalytic activity">
    <reaction evidence="3">
        <text>a ribonucleoside 5'-triphosphate + H2O = a ribonucleoside 5'-phosphate + diphosphate + H(+)</text>
        <dbReference type="Rhea" id="RHEA:23996"/>
        <dbReference type="ChEBI" id="CHEBI:15377"/>
        <dbReference type="ChEBI" id="CHEBI:15378"/>
        <dbReference type="ChEBI" id="CHEBI:33019"/>
        <dbReference type="ChEBI" id="CHEBI:58043"/>
        <dbReference type="ChEBI" id="CHEBI:61557"/>
        <dbReference type="EC" id="3.6.1.9"/>
    </reaction>
</comment>